<dbReference type="AlphaFoldDB" id="A0A6N7KLB5"/>
<reference evidence="2 3" key="1">
    <citation type="submission" date="2019-09" db="EMBL/GenBank/DDBJ databases">
        <title>Genome Sequences of Streptomyces kaniharaensis ATCC 21070.</title>
        <authorList>
            <person name="Zhu W."/>
            <person name="De Crecy-Lagard V."/>
            <person name="Richards N.G."/>
        </authorList>
    </citation>
    <scope>NUCLEOTIDE SEQUENCE [LARGE SCALE GENOMIC DNA]</scope>
    <source>
        <strain evidence="2 3">SF-557</strain>
    </source>
</reference>
<comment type="caution">
    <text evidence="2">The sequence shown here is derived from an EMBL/GenBank/DDBJ whole genome shotgun (WGS) entry which is preliminary data.</text>
</comment>
<evidence type="ECO:0000313" key="2">
    <source>
        <dbReference type="EMBL" id="MQS10994.1"/>
    </source>
</evidence>
<organism evidence="2 3">
    <name type="scientific">Streptomyces kaniharaensis</name>
    <dbReference type="NCBI Taxonomy" id="212423"/>
    <lineage>
        <taxon>Bacteria</taxon>
        <taxon>Bacillati</taxon>
        <taxon>Actinomycetota</taxon>
        <taxon>Actinomycetes</taxon>
        <taxon>Kitasatosporales</taxon>
        <taxon>Streptomycetaceae</taxon>
        <taxon>Streptomyces</taxon>
    </lineage>
</organism>
<dbReference type="Pfam" id="PF09299">
    <property type="entry name" value="Mu-transpos_C"/>
    <property type="match status" value="1"/>
</dbReference>
<dbReference type="InterPro" id="IPR015378">
    <property type="entry name" value="Transposase-like_Mu_C"/>
</dbReference>
<dbReference type="InterPro" id="IPR036397">
    <property type="entry name" value="RNaseH_sf"/>
</dbReference>
<dbReference type="PROSITE" id="PS50994">
    <property type="entry name" value="INTEGRASE"/>
    <property type="match status" value="1"/>
</dbReference>
<name>A0A6N7KLB5_9ACTN</name>
<feature type="domain" description="Integrase catalytic" evidence="1">
    <location>
        <begin position="258"/>
        <end position="488"/>
    </location>
</feature>
<evidence type="ECO:0000259" key="1">
    <source>
        <dbReference type="PROSITE" id="PS50994"/>
    </source>
</evidence>
<gene>
    <name evidence="2" type="ORF">F7Q99_01530</name>
</gene>
<dbReference type="RefSeq" id="WP_326846138.1">
    <property type="nucleotide sequence ID" value="NZ_WBOF01000001.1"/>
</dbReference>
<dbReference type="GO" id="GO:0015074">
    <property type="term" value="P:DNA integration"/>
    <property type="evidence" value="ECO:0007669"/>
    <property type="project" value="InterPro"/>
</dbReference>
<dbReference type="SUPFAM" id="SSF53098">
    <property type="entry name" value="Ribonuclease H-like"/>
    <property type="match status" value="1"/>
</dbReference>
<dbReference type="InterPro" id="IPR012337">
    <property type="entry name" value="RNaseH-like_sf"/>
</dbReference>
<dbReference type="Gene3D" id="3.30.420.10">
    <property type="entry name" value="Ribonuclease H-like superfamily/Ribonuclease H"/>
    <property type="match status" value="1"/>
</dbReference>
<dbReference type="EMBL" id="WBOF01000001">
    <property type="protein sequence ID" value="MQS10994.1"/>
    <property type="molecule type" value="Genomic_DNA"/>
</dbReference>
<dbReference type="GO" id="GO:0003676">
    <property type="term" value="F:nucleic acid binding"/>
    <property type="evidence" value="ECO:0007669"/>
    <property type="project" value="InterPro"/>
</dbReference>
<protein>
    <submittedName>
        <fullName evidence="2">Transposase</fullName>
    </submittedName>
</protein>
<dbReference type="InterPro" id="IPR001584">
    <property type="entry name" value="Integrase_cat-core"/>
</dbReference>
<accession>A0A6N7KLB5</accession>
<evidence type="ECO:0000313" key="3">
    <source>
        <dbReference type="Proteomes" id="UP000450000"/>
    </source>
</evidence>
<proteinExistence type="predicted"/>
<sequence length="697" mass="76224">MNEFAASGVLRVGDRVVFSGREHTVVAISGTSIRLLSASGDQSVVLLAYLQAAPDFSVVGAGAAPRATAHGLLDSVPAKVAERARLWEQHLVELESGLLPGVPPGTPPRPEYDPMRATLAQRVAAKARELTALGIPAEVRTVQRMRKRYREQGVWGLVDGRRTQRRTATGNVDSRVVSAVAAVVERQTSESTGTKSRILRLVEEQLTTNYGPGSVPMPSRATFYRLLDTLTAGRHTFGSATTRRQTANRPEGVFTPTMAARPGEQVQIDTTPLDVMAVMDDGVVGRPELTIALDIATRTICAAVLHPARAKAVDAALMLARIVVPEPMRPNWAEALRMSASRIPHARLLDIDARLEQVAARPVIVPETIVIDHGRVFVSETFVRACRTLEISVQPARPRTPTDKGVVERTFSSINTLFCQHVAGYTGRDVTRRGASPEEGAAWPVADLQDLLDEWIVAGWQSRPHDGLRHPYLSGRPLSPNEAYAAMVAASGYVPLAPSGDDYIEMLPAVWRTVNDYGIRIDHRTYNSTDLAPLRRQHSGIGIKNGQWEVHYDPYDLSRVWVRDHRQGGWILAQWTHLPMVQQPFAEFTWRYARRIATERGMDSSNETAVAVLLAGLLRRAEAGPGPEQRATARTRAAAAMPRRLPSALIPAQASVPPAETAPADEPDAEIVEAEIIETDDIEPFGVFDPFEDGGSW</sequence>
<dbReference type="Proteomes" id="UP000450000">
    <property type="component" value="Unassembled WGS sequence"/>
</dbReference>
<keyword evidence="3" id="KW-1185">Reference proteome</keyword>